<dbReference type="AlphaFoldDB" id="A0A7M4EUA9"/>
<dbReference type="Proteomes" id="UP000594220">
    <property type="component" value="Unplaced"/>
</dbReference>
<reference evidence="1" key="1">
    <citation type="submission" date="2025-08" db="UniProtKB">
        <authorList>
            <consortium name="Ensembl"/>
        </authorList>
    </citation>
    <scope>IDENTIFICATION</scope>
</reference>
<evidence type="ECO:0000313" key="1">
    <source>
        <dbReference type="Ensembl" id="ENSCPRP00005013933.1"/>
    </source>
</evidence>
<protein>
    <submittedName>
        <fullName evidence="1">Uncharacterized protein</fullName>
    </submittedName>
</protein>
<name>A0A7M4EUA9_CROPO</name>
<keyword evidence="2" id="KW-1185">Reference proteome</keyword>
<accession>A0A7M4EUA9</accession>
<proteinExistence type="predicted"/>
<organism evidence="1 2">
    <name type="scientific">Crocodylus porosus</name>
    <name type="common">Saltwater crocodile</name>
    <name type="synonym">Estuarine crocodile</name>
    <dbReference type="NCBI Taxonomy" id="8502"/>
    <lineage>
        <taxon>Eukaryota</taxon>
        <taxon>Metazoa</taxon>
        <taxon>Chordata</taxon>
        <taxon>Craniata</taxon>
        <taxon>Vertebrata</taxon>
        <taxon>Euteleostomi</taxon>
        <taxon>Archelosauria</taxon>
        <taxon>Archosauria</taxon>
        <taxon>Crocodylia</taxon>
        <taxon>Longirostres</taxon>
        <taxon>Crocodylidae</taxon>
        <taxon>Crocodylus</taxon>
    </lineage>
</organism>
<evidence type="ECO:0000313" key="2">
    <source>
        <dbReference type="Proteomes" id="UP000594220"/>
    </source>
</evidence>
<dbReference type="Ensembl" id="ENSCPRT00005016361.1">
    <property type="protein sequence ID" value="ENSCPRP00005013933.1"/>
    <property type="gene ID" value="ENSCPRG00005009822.1"/>
</dbReference>
<reference evidence="1" key="2">
    <citation type="submission" date="2025-09" db="UniProtKB">
        <authorList>
            <consortium name="Ensembl"/>
        </authorList>
    </citation>
    <scope>IDENTIFICATION</scope>
</reference>
<sequence length="103" mass="11844">MKVLLKESHETVATELKRGAVKHGLITGENTILGMGMCLKAVKVKLKNRGHVWLHMSKVFEETTFYMLFEPTSHHPSETLLVDVKVLQPRKRKLIQRHLSRMA</sequence>